<accession>A0A5C2SRE1</accession>
<organism evidence="1 2">
    <name type="scientific">Lentinus tigrinus ALCF2SS1-6</name>
    <dbReference type="NCBI Taxonomy" id="1328759"/>
    <lineage>
        <taxon>Eukaryota</taxon>
        <taxon>Fungi</taxon>
        <taxon>Dikarya</taxon>
        <taxon>Basidiomycota</taxon>
        <taxon>Agaricomycotina</taxon>
        <taxon>Agaricomycetes</taxon>
        <taxon>Polyporales</taxon>
        <taxon>Polyporaceae</taxon>
        <taxon>Lentinus</taxon>
    </lineage>
</organism>
<dbReference type="AlphaFoldDB" id="A0A5C2SRE1"/>
<name>A0A5C2SRE1_9APHY</name>
<dbReference type="EMBL" id="ML122252">
    <property type="protein sequence ID" value="RPD65649.1"/>
    <property type="molecule type" value="Genomic_DNA"/>
</dbReference>
<sequence length="153" mass="16394">MSTRASFYWPLLPSFPTLDHLQVPPSTWNGPVREELEVATVSLSSGKPFILHSPASPSTTSTPTQSRRSTIVLGQSPSAGSIGLGFKSGTPGIPSLSPSNSLNEALDLWAQEMDACEPFVFRVASDSRGGLGYCDDADSRTPRRHSVHGYGYL</sequence>
<reference evidence="1" key="1">
    <citation type="journal article" date="2018" name="Genome Biol. Evol.">
        <title>Genomics and development of Lentinus tigrinus, a white-rot wood-decaying mushroom with dimorphic fruiting bodies.</title>
        <authorList>
            <person name="Wu B."/>
            <person name="Xu Z."/>
            <person name="Knudson A."/>
            <person name="Carlson A."/>
            <person name="Chen N."/>
            <person name="Kovaka S."/>
            <person name="LaButti K."/>
            <person name="Lipzen A."/>
            <person name="Pennachio C."/>
            <person name="Riley R."/>
            <person name="Schakwitz W."/>
            <person name="Umezawa K."/>
            <person name="Ohm R.A."/>
            <person name="Grigoriev I.V."/>
            <person name="Nagy L.G."/>
            <person name="Gibbons J."/>
            <person name="Hibbett D."/>
        </authorList>
    </citation>
    <scope>NUCLEOTIDE SEQUENCE [LARGE SCALE GENOMIC DNA]</scope>
    <source>
        <strain evidence="1">ALCF2SS1-6</strain>
    </source>
</reference>
<gene>
    <name evidence="1" type="ORF">L227DRAFT_570941</name>
</gene>
<dbReference type="Proteomes" id="UP000313359">
    <property type="component" value="Unassembled WGS sequence"/>
</dbReference>
<evidence type="ECO:0000313" key="1">
    <source>
        <dbReference type="EMBL" id="RPD65649.1"/>
    </source>
</evidence>
<evidence type="ECO:0000313" key="2">
    <source>
        <dbReference type="Proteomes" id="UP000313359"/>
    </source>
</evidence>
<proteinExistence type="predicted"/>
<keyword evidence="2" id="KW-1185">Reference proteome</keyword>
<dbReference type="OrthoDB" id="2758629at2759"/>
<protein>
    <submittedName>
        <fullName evidence="1">Uncharacterized protein</fullName>
    </submittedName>
</protein>